<organism evidence="9 10">
    <name type="scientific">Dyadobacter frigoris</name>
    <dbReference type="NCBI Taxonomy" id="2576211"/>
    <lineage>
        <taxon>Bacteria</taxon>
        <taxon>Pseudomonadati</taxon>
        <taxon>Bacteroidota</taxon>
        <taxon>Cytophagia</taxon>
        <taxon>Cytophagales</taxon>
        <taxon>Spirosomataceae</taxon>
        <taxon>Dyadobacter</taxon>
    </lineage>
</organism>
<proteinExistence type="inferred from homology"/>
<dbReference type="Gene3D" id="1.20.1600.10">
    <property type="entry name" value="Outer membrane efflux proteins (OEP)"/>
    <property type="match status" value="1"/>
</dbReference>
<dbReference type="GO" id="GO:1990281">
    <property type="term" value="C:efflux pump complex"/>
    <property type="evidence" value="ECO:0007669"/>
    <property type="project" value="TreeGrafter"/>
</dbReference>
<dbReference type="InterPro" id="IPR051906">
    <property type="entry name" value="TolC-like"/>
</dbReference>
<protein>
    <submittedName>
        <fullName evidence="9">TolC family protein</fullName>
    </submittedName>
</protein>
<dbReference type="AlphaFoldDB" id="A0A4U6CQZ4"/>
<evidence type="ECO:0000256" key="3">
    <source>
        <dbReference type="ARBA" id="ARBA00022448"/>
    </source>
</evidence>
<reference evidence="9 10" key="1">
    <citation type="submission" date="2019-05" db="EMBL/GenBank/DDBJ databases">
        <title>Dyadobacter AR-3-8 sp. nov., isolated from arctic soil.</title>
        <authorList>
            <person name="Chaudhary D.K."/>
        </authorList>
    </citation>
    <scope>NUCLEOTIDE SEQUENCE [LARGE SCALE GENOMIC DNA]</scope>
    <source>
        <strain evidence="9 10">AR-3-8</strain>
    </source>
</reference>
<sequence>MSSNQYMYYRQKLILSSLFLCSVAFHEAFAKTIFTSKDTLKLSLQQIWQQAEARNKSIKISQLKINSGIENLKDARAERFPEINTGTKYARISNLPIYENGILNKPEYYPVLHNYFQLNAEASVVVYNGQKIKNQIKEELVENQISSLEKDMTVSDVKFKATAYYLELERNLLFKNLVNANINEQQKRLDQIRELFKHGVILRSDVFRAELSLSKQKMLLIEIENTIAINNQKLDVLIGLPESTFLNPSEDFNNQVDSTRIYDEYLSDALANAYGIRISEKETELKQLALKIVKANNLPKVTAYAEYGYTYPQIFLYPYAGALYGLGQAGVKISYTLSSLYQNKHKVKSAEIQAEKQHLVHEEEEDALRVQVNEAYVRYNESLKRVKVSEENIHQASETYRIVYNTYFNQLALLTDLLDADTQLLQSKFDLTSAQIRAKLEYYYLMKTIGNL</sequence>
<dbReference type="GO" id="GO:0009279">
    <property type="term" value="C:cell outer membrane"/>
    <property type="evidence" value="ECO:0007669"/>
    <property type="project" value="UniProtKB-SubCell"/>
</dbReference>
<dbReference type="Proteomes" id="UP000304900">
    <property type="component" value="Unassembled WGS sequence"/>
</dbReference>
<evidence type="ECO:0000256" key="4">
    <source>
        <dbReference type="ARBA" id="ARBA00022452"/>
    </source>
</evidence>
<dbReference type="Pfam" id="PF02321">
    <property type="entry name" value="OEP"/>
    <property type="match status" value="2"/>
</dbReference>
<evidence type="ECO:0000256" key="7">
    <source>
        <dbReference type="ARBA" id="ARBA00023237"/>
    </source>
</evidence>
<keyword evidence="7" id="KW-0998">Cell outer membrane</keyword>
<dbReference type="PANTHER" id="PTHR30026:SF23">
    <property type="entry name" value="TO APRF-PUTATIVE OUTER MEMBRANE EFFLUX PROTEIN OR SECRETED ALKALINE PHOSPHATASE-RELATED"/>
    <property type="match status" value="1"/>
</dbReference>
<comment type="subcellular location">
    <subcellularLocation>
        <location evidence="1">Cell outer membrane</location>
    </subcellularLocation>
</comment>
<keyword evidence="8" id="KW-0732">Signal</keyword>
<dbReference type="GO" id="GO:0015562">
    <property type="term" value="F:efflux transmembrane transporter activity"/>
    <property type="evidence" value="ECO:0007669"/>
    <property type="project" value="InterPro"/>
</dbReference>
<keyword evidence="3" id="KW-0813">Transport</keyword>
<keyword evidence="5" id="KW-0812">Transmembrane</keyword>
<evidence type="ECO:0000256" key="1">
    <source>
        <dbReference type="ARBA" id="ARBA00004442"/>
    </source>
</evidence>
<feature type="signal peptide" evidence="8">
    <location>
        <begin position="1"/>
        <end position="30"/>
    </location>
</feature>
<comment type="caution">
    <text evidence="9">The sequence shown here is derived from an EMBL/GenBank/DDBJ whole genome shotgun (WGS) entry which is preliminary data.</text>
</comment>
<keyword evidence="10" id="KW-1185">Reference proteome</keyword>
<dbReference type="OrthoDB" id="1271612at2"/>
<comment type="similarity">
    <text evidence="2">Belongs to the outer membrane factor (OMF) (TC 1.B.17) family.</text>
</comment>
<gene>
    <name evidence="9" type="ORF">FDK13_31385</name>
</gene>
<evidence type="ECO:0000256" key="8">
    <source>
        <dbReference type="SAM" id="SignalP"/>
    </source>
</evidence>
<feature type="chain" id="PRO_5020186563" evidence="8">
    <location>
        <begin position="31"/>
        <end position="452"/>
    </location>
</feature>
<dbReference type="PANTHER" id="PTHR30026">
    <property type="entry name" value="OUTER MEMBRANE PROTEIN TOLC"/>
    <property type="match status" value="1"/>
</dbReference>
<dbReference type="GO" id="GO:0015288">
    <property type="term" value="F:porin activity"/>
    <property type="evidence" value="ECO:0007669"/>
    <property type="project" value="TreeGrafter"/>
</dbReference>
<evidence type="ECO:0000313" key="9">
    <source>
        <dbReference type="EMBL" id="TKT86950.1"/>
    </source>
</evidence>
<evidence type="ECO:0000256" key="2">
    <source>
        <dbReference type="ARBA" id="ARBA00007613"/>
    </source>
</evidence>
<accession>A0A4U6CQZ4</accession>
<keyword evidence="4" id="KW-1134">Transmembrane beta strand</keyword>
<evidence type="ECO:0000313" key="10">
    <source>
        <dbReference type="Proteomes" id="UP000304900"/>
    </source>
</evidence>
<dbReference type="EMBL" id="SZVO01000022">
    <property type="protein sequence ID" value="TKT86950.1"/>
    <property type="molecule type" value="Genomic_DNA"/>
</dbReference>
<dbReference type="RefSeq" id="WP_137343981.1">
    <property type="nucleotide sequence ID" value="NZ_BSQH01000023.1"/>
</dbReference>
<dbReference type="SUPFAM" id="SSF56954">
    <property type="entry name" value="Outer membrane efflux proteins (OEP)"/>
    <property type="match status" value="1"/>
</dbReference>
<evidence type="ECO:0000256" key="6">
    <source>
        <dbReference type="ARBA" id="ARBA00023136"/>
    </source>
</evidence>
<keyword evidence="6" id="KW-0472">Membrane</keyword>
<dbReference type="InterPro" id="IPR003423">
    <property type="entry name" value="OMP_efflux"/>
</dbReference>
<evidence type="ECO:0000256" key="5">
    <source>
        <dbReference type="ARBA" id="ARBA00022692"/>
    </source>
</evidence>
<name>A0A4U6CQZ4_9BACT</name>